<dbReference type="EMBL" id="CP045725">
    <property type="protein sequence ID" value="QGF23671.1"/>
    <property type="molecule type" value="Genomic_DNA"/>
</dbReference>
<dbReference type="Proteomes" id="UP000386847">
    <property type="component" value="Chromosome"/>
</dbReference>
<accession>A0A5Q2FB94</accession>
<dbReference type="GO" id="GO:0005975">
    <property type="term" value="P:carbohydrate metabolic process"/>
    <property type="evidence" value="ECO:0007669"/>
    <property type="project" value="InterPro"/>
</dbReference>
<keyword evidence="3 6" id="KW-0418">Kinase</keyword>
<protein>
    <submittedName>
        <fullName evidence="6">Sugar kinase</fullName>
    </submittedName>
</protein>
<dbReference type="InterPro" id="IPR050406">
    <property type="entry name" value="FGGY_Carb_Kinase"/>
</dbReference>
<dbReference type="PANTHER" id="PTHR43095:SF2">
    <property type="entry name" value="GLUCONOKINASE"/>
    <property type="match status" value="1"/>
</dbReference>
<evidence type="ECO:0000259" key="5">
    <source>
        <dbReference type="Pfam" id="PF02782"/>
    </source>
</evidence>
<proteinExistence type="inferred from homology"/>
<keyword evidence="7" id="KW-1185">Reference proteome</keyword>
<dbReference type="InterPro" id="IPR018485">
    <property type="entry name" value="FGGY_C"/>
</dbReference>
<comment type="similarity">
    <text evidence="1">Belongs to the FGGY kinase family.</text>
</comment>
<evidence type="ECO:0000256" key="2">
    <source>
        <dbReference type="ARBA" id="ARBA00022679"/>
    </source>
</evidence>
<dbReference type="Gene3D" id="3.30.420.40">
    <property type="match status" value="2"/>
</dbReference>
<feature type="domain" description="Carbohydrate kinase FGGY N-terminal" evidence="4">
    <location>
        <begin position="18"/>
        <end position="234"/>
    </location>
</feature>
<dbReference type="Pfam" id="PF02782">
    <property type="entry name" value="FGGY_C"/>
    <property type="match status" value="1"/>
</dbReference>
<organism evidence="6 7">
    <name type="scientific">Raineyella fluvialis</name>
    <dbReference type="NCBI Taxonomy" id="2662261"/>
    <lineage>
        <taxon>Bacteria</taxon>
        <taxon>Bacillati</taxon>
        <taxon>Actinomycetota</taxon>
        <taxon>Actinomycetes</taxon>
        <taxon>Propionibacteriales</taxon>
        <taxon>Propionibacteriaceae</taxon>
        <taxon>Raineyella</taxon>
    </lineage>
</organism>
<dbReference type="SUPFAM" id="SSF53067">
    <property type="entry name" value="Actin-like ATPase domain"/>
    <property type="match status" value="2"/>
</dbReference>
<dbReference type="RefSeq" id="WP_153572201.1">
    <property type="nucleotide sequence ID" value="NZ_CP045725.1"/>
</dbReference>
<dbReference type="InterPro" id="IPR043129">
    <property type="entry name" value="ATPase_NBD"/>
</dbReference>
<reference evidence="6 7" key="1">
    <citation type="submission" date="2019-10" db="EMBL/GenBank/DDBJ databases">
        <title>Genomic analysis of Raineyella sp. CBA3103.</title>
        <authorList>
            <person name="Roh S.W."/>
        </authorList>
    </citation>
    <scope>NUCLEOTIDE SEQUENCE [LARGE SCALE GENOMIC DNA]</scope>
    <source>
        <strain evidence="6 7">CBA3103</strain>
    </source>
</reference>
<dbReference type="PANTHER" id="PTHR43095">
    <property type="entry name" value="SUGAR KINASE"/>
    <property type="match status" value="1"/>
</dbReference>
<dbReference type="GO" id="GO:0016301">
    <property type="term" value="F:kinase activity"/>
    <property type="evidence" value="ECO:0007669"/>
    <property type="project" value="UniProtKB-KW"/>
</dbReference>
<name>A0A5Q2FB94_9ACTN</name>
<feature type="domain" description="Carbohydrate kinase FGGY C-terminal" evidence="5">
    <location>
        <begin position="298"/>
        <end position="451"/>
    </location>
</feature>
<dbReference type="AlphaFoldDB" id="A0A5Q2FB94"/>
<dbReference type="InterPro" id="IPR018484">
    <property type="entry name" value="FGGY_N"/>
</dbReference>
<dbReference type="CDD" id="cd07770">
    <property type="entry name" value="ASKHA_NBD_FGGY_GntK"/>
    <property type="match status" value="1"/>
</dbReference>
<sequence length="498" mass="53676">MARSSFQTELAKAVDPLVLAVDIGSTASRGSLYDAHGRPAGQRVKVPHSFTSQADGTSTIDPDQVLAEVIEIIDALATKDLKGRIKGVALDSFASSLIGIDRQGLALTPCYTYADARSGSQVDELRHIVDEDVIHERTGVRLHASYLPARLRWLSASDPRTFDTVDRWVTLGEYLHLHLLGRTAVATSTASWSGLLDRRTGQWDAEMLSLCGISASHLSAVRDPDQPLEAADNRLDARWPALKGALWFPAIADGLGASVGAGATDNRTIGASAATSGALRVMVSGPVEQVPTGLWCYRVDRRRSLLGGAVNDVGRAISWATNTLALPPEPLLSRALLAEPSEETPLVLPFFTGERSTGWASHATALMAGVHATTDPVQLYRGVVEGIGLTYRRIAVQLVTHAPGAVRVLAQGRVTQDRHELLQILADVMGRPVAPVTIKRATLHGSALLALEMLAPGLERTPPDMGPIAEPHPRRTAYYSERMARFSEVYDKVIAERW</sequence>
<dbReference type="PIRSF" id="PIRSF000538">
    <property type="entry name" value="GlpK"/>
    <property type="match status" value="1"/>
</dbReference>
<evidence type="ECO:0000256" key="1">
    <source>
        <dbReference type="ARBA" id="ARBA00009156"/>
    </source>
</evidence>
<dbReference type="InterPro" id="IPR000577">
    <property type="entry name" value="Carb_kinase_FGGY"/>
</dbReference>
<dbReference type="Pfam" id="PF00370">
    <property type="entry name" value="FGGY_N"/>
    <property type="match status" value="1"/>
</dbReference>
<evidence type="ECO:0000259" key="4">
    <source>
        <dbReference type="Pfam" id="PF00370"/>
    </source>
</evidence>
<gene>
    <name evidence="6" type="ORF">Rai3103_08290</name>
</gene>
<dbReference type="KEGG" id="rain:Rai3103_08290"/>
<evidence type="ECO:0000313" key="6">
    <source>
        <dbReference type="EMBL" id="QGF23671.1"/>
    </source>
</evidence>
<evidence type="ECO:0000313" key="7">
    <source>
        <dbReference type="Proteomes" id="UP000386847"/>
    </source>
</evidence>
<evidence type="ECO:0000256" key="3">
    <source>
        <dbReference type="ARBA" id="ARBA00022777"/>
    </source>
</evidence>
<keyword evidence="2" id="KW-0808">Transferase</keyword>